<comment type="caution">
    <text evidence="2">The sequence shown here is derived from an EMBL/GenBank/DDBJ whole genome shotgun (WGS) entry which is preliminary data.</text>
</comment>
<evidence type="ECO:0000313" key="2">
    <source>
        <dbReference type="EMBL" id="CAF4840509.1"/>
    </source>
</evidence>
<evidence type="ECO:0000256" key="1">
    <source>
        <dbReference type="SAM" id="Coils"/>
    </source>
</evidence>
<protein>
    <submittedName>
        <fullName evidence="2">Uncharacterized protein</fullName>
    </submittedName>
</protein>
<dbReference type="EMBL" id="CAJOBP010057884">
    <property type="protein sequence ID" value="CAF4840509.1"/>
    <property type="molecule type" value="Genomic_DNA"/>
</dbReference>
<evidence type="ECO:0000313" key="3">
    <source>
        <dbReference type="Proteomes" id="UP000663873"/>
    </source>
</evidence>
<dbReference type="AlphaFoldDB" id="A0A821RAX1"/>
<reference evidence="2" key="1">
    <citation type="submission" date="2021-02" db="EMBL/GenBank/DDBJ databases">
        <authorList>
            <person name="Nowell W R."/>
        </authorList>
    </citation>
    <scope>NUCLEOTIDE SEQUENCE</scope>
</reference>
<dbReference type="Proteomes" id="UP000663873">
    <property type="component" value="Unassembled WGS sequence"/>
</dbReference>
<gene>
    <name evidence="2" type="ORF">UJA718_LOCUS43031</name>
</gene>
<keyword evidence="1" id="KW-0175">Coiled coil</keyword>
<keyword evidence="3" id="KW-1185">Reference proteome</keyword>
<feature type="coiled-coil region" evidence="1">
    <location>
        <begin position="49"/>
        <end position="86"/>
    </location>
</feature>
<feature type="non-terminal residue" evidence="2">
    <location>
        <position position="91"/>
    </location>
</feature>
<proteinExistence type="predicted"/>
<name>A0A821RAX1_9BILA</name>
<sequence>SKDYQELNDIRLSELEKSYKAKLDLVRNEISKREKQQETAKPQDIRIALDSIKQEHRTLIEQNQLLKEKSEQLENDLRNVTEQNRQRYETV</sequence>
<organism evidence="2 3">
    <name type="scientific">Rotaria socialis</name>
    <dbReference type="NCBI Taxonomy" id="392032"/>
    <lineage>
        <taxon>Eukaryota</taxon>
        <taxon>Metazoa</taxon>
        <taxon>Spiralia</taxon>
        <taxon>Gnathifera</taxon>
        <taxon>Rotifera</taxon>
        <taxon>Eurotatoria</taxon>
        <taxon>Bdelloidea</taxon>
        <taxon>Philodinida</taxon>
        <taxon>Philodinidae</taxon>
        <taxon>Rotaria</taxon>
    </lineage>
</organism>
<feature type="non-terminal residue" evidence="2">
    <location>
        <position position="1"/>
    </location>
</feature>
<accession>A0A821RAX1</accession>